<evidence type="ECO:0000256" key="1">
    <source>
        <dbReference type="ARBA" id="ARBA00004147"/>
    </source>
</evidence>
<dbReference type="GO" id="GO:0016779">
    <property type="term" value="F:nucleotidyltransferase activity"/>
    <property type="evidence" value="ECO:0007669"/>
    <property type="project" value="UniProtKB-KW"/>
</dbReference>
<evidence type="ECO:0000256" key="4">
    <source>
        <dbReference type="ARBA" id="ARBA00022679"/>
    </source>
</evidence>
<dbReference type="GO" id="GO:0005198">
    <property type="term" value="F:structural molecule activity"/>
    <property type="evidence" value="ECO:0007669"/>
    <property type="project" value="InterPro"/>
</dbReference>
<evidence type="ECO:0000259" key="14">
    <source>
        <dbReference type="PROSITE" id="PS52020"/>
    </source>
</evidence>
<evidence type="ECO:0000256" key="5">
    <source>
        <dbReference type="ARBA" id="ARBA00022695"/>
    </source>
</evidence>
<dbReference type="Gene3D" id="3.40.1310.20">
    <property type="match status" value="1"/>
</dbReference>
<keyword evidence="13" id="KW-0238">DNA-binding</keyword>
<dbReference type="Pfam" id="PF00799">
    <property type="entry name" value="Gemini_AL1"/>
    <property type="match status" value="1"/>
</dbReference>
<dbReference type="GO" id="GO:0003677">
    <property type="term" value="F:DNA binding"/>
    <property type="evidence" value="ECO:0007669"/>
    <property type="project" value="UniProtKB-KW"/>
</dbReference>
<keyword evidence="6" id="KW-0235">DNA replication</keyword>
<keyword evidence="7" id="KW-0540">Nuclease</keyword>
<evidence type="ECO:0000256" key="12">
    <source>
        <dbReference type="ARBA" id="ARBA00023124"/>
    </source>
</evidence>
<dbReference type="InterPro" id="IPR049912">
    <property type="entry name" value="CRESS_DNA_REP"/>
</dbReference>
<dbReference type="SUPFAM" id="SSF55464">
    <property type="entry name" value="Origin of replication-binding domain, RBD-like"/>
    <property type="match status" value="1"/>
</dbReference>
<name>A0A858NG20_9VIRU</name>
<accession>A0A858NG20</accession>
<evidence type="ECO:0000256" key="8">
    <source>
        <dbReference type="ARBA" id="ARBA00022723"/>
    </source>
</evidence>
<keyword evidence="3" id="KW-1048">Host nucleus</keyword>
<feature type="domain" description="CRESS-DNA virus Rep endonuclease" evidence="14">
    <location>
        <begin position="7"/>
        <end position="109"/>
    </location>
</feature>
<sequence>MPSAFHLKNRRYVLFTYAQAGPDFDYWSVVDLLGEHGAECIIGREMHADGGVHFHVFADFGRLFSTRKVRIFDVGGKHPNIQPIGRTPSKAFDYAIKDGDVVAGGLGRPGGDCDWDPDNFWSAASHCGSSDEFLHFCDQLATRDLIRSFPNFRAYANWKWNDRVPQYDQPRGAVFDTSAAPGIDEWLSQSALGTGKSRERRKSLVLFGPYGCGKTVWARSLGEHIYFGSQWSGKVAFQGLETAEYAVFDDWKGGLKGLPGYKDWFGAQWHVSVRQLHHDARIEEWGRPIIWLCNQDPRILSHERDDVDWVWMDTACHFVEVTGKLVTFHANTQ</sequence>
<keyword evidence="11" id="KW-0378">Hydrolase</keyword>
<dbReference type="Gene3D" id="3.40.50.300">
    <property type="entry name" value="P-loop containing nucleotide triphosphate hydrolases"/>
    <property type="match status" value="1"/>
</dbReference>
<evidence type="ECO:0000256" key="7">
    <source>
        <dbReference type="ARBA" id="ARBA00022722"/>
    </source>
</evidence>
<dbReference type="GO" id="GO:0016787">
    <property type="term" value="F:hydrolase activity"/>
    <property type="evidence" value="ECO:0007669"/>
    <property type="project" value="UniProtKB-KW"/>
</dbReference>
<evidence type="ECO:0000256" key="10">
    <source>
        <dbReference type="ARBA" id="ARBA00022759"/>
    </source>
</evidence>
<dbReference type="EMBL" id="MT309854">
    <property type="protein sequence ID" value="QJB18626.1"/>
    <property type="molecule type" value="Genomic_DNA"/>
</dbReference>
<protein>
    <recommendedName>
        <fullName evidence="2">Replication-associated protein</fullName>
    </recommendedName>
</protein>
<evidence type="ECO:0000313" key="15">
    <source>
        <dbReference type="EMBL" id="QJB18626.1"/>
    </source>
</evidence>
<dbReference type="GO" id="GO:0000166">
    <property type="term" value="F:nucleotide binding"/>
    <property type="evidence" value="ECO:0007669"/>
    <property type="project" value="UniProtKB-KW"/>
</dbReference>
<keyword evidence="4" id="KW-0808">Transferase</keyword>
<proteinExistence type="predicted"/>
<keyword evidence="12" id="KW-0190">Covalent protein-DNA linkage</keyword>
<organism evidence="15">
    <name type="scientific">Genomoviridae sp</name>
    <dbReference type="NCBI Taxonomy" id="2202565"/>
    <lineage>
        <taxon>Viruses</taxon>
        <taxon>Monodnaviria</taxon>
        <taxon>Shotokuvirae</taxon>
        <taxon>Cressdnaviricota</taxon>
        <taxon>Repensiviricetes</taxon>
        <taxon>Geplafuvirales</taxon>
        <taxon>Genomoviridae</taxon>
    </lineage>
</organism>
<keyword evidence="5" id="KW-0548">Nucleotidyltransferase</keyword>
<dbReference type="PRINTS" id="PR00228">
    <property type="entry name" value="GEMCOATCLVL1"/>
</dbReference>
<keyword evidence="10" id="KW-0255">Endonuclease</keyword>
<evidence type="ECO:0000256" key="13">
    <source>
        <dbReference type="ARBA" id="ARBA00023125"/>
    </source>
</evidence>
<dbReference type="PROSITE" id="PS52020">
    <property type="entry name" value="CRESS_DNA_REP"/>
    <property type="match status" value="1"/>
</dbReference>
<dbReference type="GO" id="GO:0006260">
    <property type="term" value="P:DNA replication"/>
    <property type="evidence" value="ECO:0007669"/>
    <property type="project" value="UniProtKB-KW"/>
</dbReference>
<keyword evidence="9" id="KW-0547">Nucleotide-binding</keyword>
<dbReference type="GO" id="GO:0042025">
    <property type="term" value="C:host cell nucleus"/>
    <property type="evidence" value="ECO:0007669"/>
    <property type="project" value="UniProtKB-SubCell"/>
</dbReference>
<dbReference type="GO" id="GO:0046872">
    <property type="term" value="F:metal ion binding"/>
    <property type="evidence" value="ECO:0007669"/>
    <property type="project" value="UniProtKB-KW"/>
</dbReference>
<reference evidence="15" key="1">
    <citation type="submission" date="2020-04" db="EMBL/GenBank/DDBJ databases">
        <title>Genomes of microviruses in a sewage oxidation pond.</title>
        <authorList>
            <person name="Schreck J."/>
            <person name="Kraberger S."/>
            <person name="Scotch M."/>
            <person name="Halden R.U."/>
            <person name="Varsani A."/>
        </authorList>
    </citation>
    <scope>NUCLEOTIDE SEQUENCE</scope>
    <source>
        <strain evidence="15">6434_426</strain>
    </source>
</reference>
<dbReference type="InterPro" id="IPR027417">
    <property type="entry name" value="P-loop_NTPase"/>
</dbReference>
<dbReference type="SUPFAM" id="SSF52540">
    <property type="entry name" value="P-loop containing nucleoside triphosphate hydrolases"/>
    <property type="match status" value="1"/>
</dbReference>
<evidence type="ECO:0000256" key="11">
    <source>
        <dbReference type="ARBA" id="ARBA00022801"/>
    </source>
</evidence>
<dbReference type="InterPro" id="IPR001301">
    <property type="entry name" value="Gemini_AL1_CLV"/>
</dbReference>
<comment type="subcellular location">
    <subcellularLocation>
        <location evidence="1">Host nucleus</location>
    </subcellularLocation>
</comment>
<dbReference type="GO" id="GO:0004519">
    <property type="term" value="F:endonuclease activity"/>
    <property type="evidence" value="ECO:0007669"/>
    <property type="project" value="UniProtKB-KW"/>
</dbReference>
<evidence type="ECO:0000256" key="2">
    <source>
        <dbReference type="ARBA" id="ARBA00014531"/>
    </source>
</evidence>
<keyword evidence="8" id="KW-0479">Metal-binding</keyword>
<evidence type="ECO:0000256" key="6">
    <source>
        <dbReference type="ARBA" id="ARBA00022705"/>
    </source>
</evidence>
<evidence type="ECO:0000256" key="9">
    <source>
        <dbReference type="ARBA" id="ARBA00022741"/>
    </source>
</evidence>
<evidence type="ECO:0000256" key="3">
    <source>
        <dbReference type="ARBA" id="ARBA00022562"/>
    </source>
</evidence>